<dbReference type="Proteomes" id="UP000503011">
    <property type="component" value="Chromosome"/>
</dbReference>
<dbReference type="AlphaFoldDB" id="A0A6F8YUB2"/>
<sequence>MSTSALAPDTGTANATTRTTVIAAALVGAVASAGYVSGVVFSSGMSDAEAQRAR</sequence>
<evidence type="ECO:0000313" key="3">
    <source>
        <dbReference type="Proteomes" id="UP000503011"/>
    </source>
</evidence>
<evidence type="ECO:0000313" key="2">
    <source>
        <dbReference type="EMBL" id="BCB89636.1"/>
    </source>
</evidence>
<dbReference type="RefSeq" id="WP_173161588.1">
    <property type="nucleotide sequence ID" value="NZ_AP022871.1"/>
</dbReference>
<dbReference type="EMBL" id="AP022871">
    <property type="protein sequence ID" value="BCB89636.1"/>
    <property type="molecule type" value="Genomic_DNA"/>
</dbReference>
<dbReference type="KEGG" id="psuu:Psuf_069490"/>
<keyword evidence="1" id="KW-0472">Membrane</keyword>
<evidence type="ECO:0000256" key="1">
    <source>
        <dbReference type="SAM" id="Phobius"/>
    </source>
</evidence>
<proteinExistence type="predicted"/>
<keyword evidence="1" id="KW-0812">Transmembrane</keyword>
<protein>
    <submittedName>
        <fullName evidence="2">Uncharacterized protein</fullName>
    </submittedName>
</protein>
<name>A0A6F8YUB2_9ACTN</name>
<gene>
    <name evidence="2" type="ORF">Psuf_069490</name>
</gene>
<accession>A0A6F8YUB2</accession>
<keyword evidence="3" id="KW-1185">Reference proteome</keyword>
<feature type="transmembrane region" description="Helical" evidence="1">
    <location>
        <begin position="20"/>
        <end position="44"/>
    </location>
</feature>
<organism evidence="2 3">
    <name type="scientific">Phytohabitans suffuscus</name>
    <dbReference type="NCBI Taxonomy" id="624315"/>
    <lineage>
        <taxon>Bacteria</taxon>
        <taxon>Bacillati</taxon>
        <taxon>Actinomycetota</taxon>
        <taxon>Actinomycetes</taxon>
        <taxon>Micromonosporales</taxon>
        <taxon>Micromonosporaceae</taxon>
    </lineage>
</organism>
<reference evidence="2 3" key="1">
    <citation type="submission" date="2020-03" db="EMBL/GenBank/DDBJ databases">
        <title>Whole genome shotgun sequence of Phytohabitans suffuscus NBRC 105367.</title>
        <authorList>
            <person name="Komaki H."/>
            <person name="Tamura T."/>
        </authorList>
    </citation>
    <scope>NUCLEOTIDE SEQUENCE [LARGE SCALE GENOMIC DNA]</scope>
    <source>
        <strain evidence="2 3">NBRC 105367</strain>
    </source>
</reference>
<keyword evidence="1" id="KW-1133">Transmembrane helix</keyword>
<reference evidence="2 3" key="2">
    <citation type="submission" date="2020-03" db="EMBL/GenBank/DDBJ databases">
        <authorList>
            <person name="Ichikawa N."/>
            <person name="Kimura A."/>
            <person name="Kitahashi Y."/>
            <person name="Uohara A."/>
        </authorList>
    </citation>
    <scope>NUCLEOTIDE SEQUENCE [LARGE SCALE GENOMIC DNA]</scope>
    <source>
        <strain evidence="2 3">NBRC 105367</strain>
    </source>
</reference>